<dbReference type="PANTHER" id="PTHR37842:SF2">
    <property type="entry name" value="GYLCOSYL HYDROLASE 115 C-TERMINAL DOMAIN-CONTAINING PROTEIN"/>
    <property type="match status" value="1"/>
</dbReference>
<name>A0ABP8Y9L9_9MICO</name>
<sequence>MSYVIADPDGLRIAAPDVTTTVAVDPGEDSAVLLAVDDLVTDLARVCPGAVVERATPDAGADAARAATVVVGTLDSPLVAAAVADGTLDVACLRDDDGAPVWEAFLVAAAGDSLYVVGGDRRGAVYGVYDLSERAGVSPWHWFADVPVTARPHLTVARDTRHTDHPSVQYRGIFLNDEEELDAWAARHTPDGTIGPALYARVFELILRLKGNYLWPAMHVNAFNADPTNGRLAHERGVVIGTSHCDMLLRSNEHEWKPWLAAQDEHVEYDYSIPGRNRELLGEYWRSSIRQNRDYEVGWTFGMRGIHDSGFHTRAIDTDEHLSDAEKHRARVRLLSRIIADQRGLLADGIGDERARDALQCFVPYKEVLPLYDDGLDIPEDVTLIWADDSFGTVRRFPTPAERERPGGHGLYYHSSYWSPAPRSYLFLSSMPLAHMKNELCKSWDRGIRTLWVNNVGSLKPLEQDTEFFLRHAWEVGKETTTADVEAWTAQWVDRDFSGGIGSRAAAMLTEWAQVTNVRKVEHLTPRAFDLTAFGDEAARRLDRLRALAEEATDLWAGLPEDERDAFVQMVLLKVHAAWLMSAQFAHGDRSALAAAQGKAAAADHHLAVSRAFDRAKKALIRSYNTVIAGGKWDGLMTPEEFPPPGMPLHPAARPALRVAGDGIGVTVWGGPGIDGVDDGGTPADGGSPAAVPVLRFDPHGTPTRWIEVFPTGAAPVDVTLEADPWLELGTTRVTTATEQRVAVRVPDVAAAAGRTGTVVLRGTDGVVRATVTVRVADAPPAPDEPCALEADGYVSLAADTPHARRDTPGTRWAVVEHLGRGGGGLLEARGQAPAGDPATVATQGCVDYRVHLDTPGAHVLELHRSPSLDSAGRIRVGVAVDDAPPVVVETTTTDEYRGDWTDVVVEGVDRLTVRLPYLEAGVHTLRLHVVDEWFALSALVLWTGSRRSTALPPPASTRTEAPRTRPADPDPDVDLTALAATARRVYGVDPADVPLLPTVHVPRTYWDTPTTFTRNQTVETRLAPPRDLTGPDGTKDVLAALPTGVPRETGGALALDVERALLDSRDAWTTTSLDAPRTGWTHTQAETWGRTGLALHVHARRRWDDLTTAPGLHLRVRADGGTYRAWALVCFTSDDDDGLALAVDGTVQPPSEQFCGGSMFSFGTAQEWVWHEVSDLHLGAGEHVLSVLARKAGFRVARLYLTRDEARPPVDADWVPSPCEGRTP</sequence>
<evidence type="ECO:0000256" key="2">
    <source>
        <dbReference type="SAM" id="MobiDB-lite"/>
    </source>
</evidence>
<dbReference type="EMBL" id="BAABID010000007">
    <property type="protein sequence ID" value="GAA4724791.1"/>
    <property type="molecule type" value="Genomic_DNA"/>
</dbReference>
<gene>
    <name evidence="4" type="ORF">GCM10023216_13630</name>
</gene>
<dbReference type="InterPro" id="IPR031924">
    <property type="entry name" value="GH115"/>
</dbReference>
<evidence type="ECO:0000313" key="5">
    <source>
        <dbReference type="Proteomes" id="UP001500956"/>
    </source>
</evidence>
<dbReference type="Pfam" id="PF15979">
    <property type="entry name" value="Glyco_hydro_115"/>
    <property type="match status" value="1"/>
</dbReference>
<accession>A0ABP8Y9L9</accession>
<feature type="domain" description="Gylcosyl hydrolase 115 C-terminal" evidence="3">
    <location>
        <begin position="790"/>
        <end position="955"/>
    </location>
</feature>
<dbReference type="GO" id="GO:0016787">
    <property type="term" value="F:hydrolase activity"/>
    <property type="evidence" value="ECO:0007669"/>
    <property type="project" value="UniProtKB-KW"/>
</dbReference>
<dbReference type="Gene3D" id="3.30.379.10">
    <property type="entry name" value="Chitobiase/beta-hexosaminidase domain 2-like"/>
    <property type="match status" value="1"/>
</dbReference>
<reference evidence="5" key="1">
    <citation type="journal article" date="2019" name="Int. J. Syst. Evol. Microbiol.">
        <title>The Global Catalogue of Microorganisms (GCM) 10K type strain sequencing project: providing services to taxonomists for standard genome sequencing and annotation.</title>
        <authorList>
            <consortium name="The Broad Institute Genomics Platform"/>
            <consortium name="The Broad Institute Genome Sequencing Center for Infectious Disease"/>
            <person name="Wu L."/>
            <person name="Ma J."/>
        </authorList>
    </citation>
    <scope>NUCLEOTIDE SEQUENCE [LARGE SCALE GENOMIC DNA]</scope>
    <source>
        <strain evidence="5">JCM 18063</strain>
    </source>
</reference>
<evidence type="ECO:0000313" key="4">
    <source>
        <dbReference type="EMBL" id="GAA4724791.1"/>
    </source>
</evidence>
<keyword evidence="5" id="KW-1185">Reference proteome</keyword>
<dbReference type="InterPro" id="IPR042301">
    <property type="entry name" value="GH115_sf"/>
</dbReference>
<evidence type="ECO:0000259" key="3">
    <source>
        <dbReference type="Pfam" id="PF17829"/>
    </source>
</evidence>
<dbReference type="InterPro" id="IPR029018">
    <property type="entry name" value="Hex-like_dom2"/>
</dbReference>
<dbReference type="Proteomes" id="UP001500956">
    <property type="component" value="Unassembled WGS sequence"/>
</dbReference>
<dbReference type="Gene3D" id="3.20.20.520">
    <property type="entry name" value="Glycosyl hydrolase family 115"/>
    <property type="match status" value="1"/>
</dbReference>
<keyword evidence="1 4" id="KW-0378">Hydrolase</keyword>
<comment type="caution">
    <text evidence="4">The sequence shown here is derived from an EMBL/GenBank/DDBJ whole genome shotgun (WGS) entry which is preliminary data.</text>
</comment>
<dbReference type="RefSeq" id="WP_172153318.1">
    <property type="nucleotide sequence ID" value="NZ_BAABID010000007.1"/>
</dbReference>
<dbReference type="InterPro" id="IPR041437">
    <property type="entry name" value="GH115_C"/>
</dbReference>
<organism evidence="4 5">
    <name type="scientific">Isoptericola chiayiensis</name>
    <dbReference type="NCBI Taxonomy" id="579446"/>
    <lineage>
        <taxon>Bacteria</taxon>
        <taxon>Bacillati</taxon>
        <taxon>Actinomycetota</taxon>
        <taxon>Actinomycetes</taxon>
        <taxon>Micrococcales</taxon>
        <taxon>Promicromonosporaceae</taxon>
        <taxon>Isoptericola</taxon>
    </lineage>
</organism>
<feature type="region of interest" description="Disordered" evidence="2">
    <location>
        <begin position="948"/>
        <end position="973"/>
    </location>
</feature>
<proteinExistence type="predicted"/>
<dbReference type="Gene3D" id="1.20.58.2150">
    <property type="match status" value="1"/>
</dbReference>
<dbReference type="Pfam" id="PF17829">
    <property type="entry name" value="GH115_C"/>
    <property type="match status" value="1"/>
</dbReference>
<evidence type="ECO:0000256" key="1">
    <source>
        <dbReference type="ARBA" id="ARBA00022801"/>
    </source>
</evidence>
<protein>
    <submittedName>
        <fullName evidence="4">Glycosyl hydrolase 115 family protein</fullName>
    </submittedName>
</protein>
<dbReference type="Gene3D" id="2.60.120.1620">
    <property type="match status" value="1"/>
</dbReference>
<dbReference type="PANTHER" id="PTHR37842">
    <property type="match status" value="1"/>
</dbReference>